<dbReference type="AlphaFoldDB" id="A0AAX6FNS7"/>
<protein>
    <submittedName>
        <fullName evidence="1">Uncharacterized protein</fullName>
    </submittedName>
</protein>
<name>A0AAX6FNS7_IRIPA</name>
<evidence type="ECO:0000313" key="1">
    <source>
        <dbReference type="EMBL" id="KAJ6818066.1"/>
    </source>
</evidence>
<reference evidence="1" key="1">
    <citation type="journal article" date="2023" name="GigaByte">
        <title>Genome assembly of the bearded iris, Iris pallida Lam.</title>
        <authorList>
            <person name="Bruccoleri R.E."/>
            <person name="Oakeley E.J."/>
            <person name="Faust A.M.E."/>
            <person name="Altorfer M."/>
            <person name="Dessus-Babus S."/>
            <person name="Burckhardt D."/>
            <person name="Oertli M."/>
            <person name="Naumann U."/>
            <person name="Petersen F."/>
            <person name="Wong J."/>
        </authorList>
    </citation>
    <scope>NUCLEOTIDE SEQUENCE</scope>
    <source>
        <strain evidence="1">GSM-AAB239-AS_SAM_17_03QT</strain>
    </source>
</reference>
<organism evidence="1 2">
    <name type="scientific">Iris pallida</name>
    <name type="common">Sweet iris</name>
    <dbReference type="NCBI Taxonomy" id="29817"/>
    <lineage>
        <taxon>Eukaryota</taxon>
        <taxon>Viridiplantae</taxon>
        <taxon>Streptophyta</taxon>
        <taxon>Embryophyta</taxon>
        <taxon>Tracheophyta</taxon>
        <taxon>Spermatophyta</taxon>
        <taxon>Magnoliopsida</taxon>
        <taxon>Liliopsida</taxon>
        <taxon>Asparagales</taxon>
        <taxon>Iridaceae</taxon>
        <taxon>Iridoideae</taxon>
        <taxon>Irideae</taxon>
        <taxon>Iris</taxon>
    </lineage>
</organism>
<keyword evidence="2" id="KW-1185">Reference proteome</keyword>
<sequence>MTRSCTLLCSQRRFLMMMMTLLRSWSFSLSFK</sequence>
<accession>A0AAX6FNS7</accession>
<dbReference type="Proteomes" id="UP001140949">
    <property type="component" value="Unassembled WGS sequence"/>
</dbReference>
<gene>
    <name evidence="1" type="ORF">M6B38_408620</name>
</gene>
<proteinExistence type="predicted"/>
<reference evidence="1" key="2">
    <citation type="submission" date="2023-04" db="EMBL/GenBank/DDBJ databases">
        <authorList>
            <person name="Bruccoleri R.E."/>
            <person name="Oakeley E.J."/>
            <person name="Faust A.-M."/>
            <person name="Dessus-Babus S."/>
            <person name="Altorfer M."/>
            <person name="Burckhardt D."/>
            <person name="Oertli M."/>
            <person name="Naumann U."/>
            <person name="Petersen F."/>
            <person name="Wong J."/>
        </authorList>
    </citation>
    <scope>NUCLEOTIDE SEQUENCE</scope>
    <source>
        <strain evidence="1">GSM-AAB239-AS_SAM_17_03QT</strain>
        <tissue evidence="1">Leaf</tissue>
    </source>
</reference>
<evidence type="ECO:0000313" key="2">
    <source>
        <dbReference type="Proteomes" id="UP001140949"/>
    </source>
</evidence>
<dbReference type="EMBL" id="JANAVB010027399">
    <property type="protein sequence ID" value="KAJ6818066.1"/>
    <property type="molecule type" value="Genomic_DNA"/>
</dbReference>
<comment type="caution">
    <text evidence="1">The sequence shown here is derived from an EMBL/GenBank/DDBJ whole genome shotgun (WGS) entry which is preliminary data.</text>
</comment>